<dbReference type="KEGG" id="tso:IZ6_16210"/>
<evidence type="ECO:0000313" key="2">
    <source>
        <dbReference type="Proteomes" id="UP000515317"/>
    </source>
</evidence>
<dbReference type="EMBL" id="AP023361">
    <property type="protein sequence ID" value="BCJ90886.1"/>
    <property type="molecule type" value="Genomic_DNA"/>
</dbReference>
<sequence length="78" mass="8875">MNPTQAQRRLLTVLENARGRWVPMRWLDTTPLLHEDDFPVIPSLIENGWAAHKLRSIQITAAGVSALSEIRGETRSER</sequence>
<reference evidence="1 2" key="1">
    <citation type="submission" date="2020-08" db="EMBL/GenBank/DDBJ databases">
        <title>Genome sequence of Rhizobiales bacterium strain IZ6.</title>
        <authorList>
            <person name="Nakai R."/>
            <person name="Naganuma T."/>
        </authorList>
    </citation>
    <scope>NUCLEOTIDE SEQUENCE [LARGE SCALE GENOMIC DNA]</scope>
    <source>
        <strain evidence="1 2">IZ6</strain>
    </source>
</reference>
<accession>A0A6S6QNA4</accession>
<proteinExistence type="predicted"/>
<name>A0A6S6QNA4_9HYPH</name>
<dbReference type="AlphaFoldDB" id="A0A6S6QNA4"/>
<protein>
    <submittedName>
        <fullName evidence="1">Uncharacterized protein</fullName>
    </submittedName>
</protein>
<dbReference type="Proteomes" id="UP000515317">
    <property type="component" value="Chromosome"/>
</dbReference>
<gene>
    <name evidence="1" type="ORF">IZ6_16210</name>
</gene>
<evidence type="ECO:0000313" key="1">
    <source>
        <dbReference type="EMBL" id="BCJ90886.1"/>
    </source>
</evidence>
<keyword evidence="2" id="KW-1185">Reference proteome</keyword>
<organism evidence="1 2">
    <name type="scientific">Terrihabitans soli</name>
    <dbReference type="NCBI Taxonomy" id="708113"/>
    <lineage>
        <taxon>Bacteria</taxon>
        <taxon>Pseudomonadati</taxon>
        <taxon>Pseudomonadota</taxon>
        <taxon>Alphaproteobacteria</taxon>
        <taxon>Hyphomicrobiales</taxon>
        <taxon>Terrihabitans</taxon>
    </lineage>
</organism>